<evidence type="ECO:0000313" key="3">
    <source>
        <dbReference type="EMBL" id="RBQ18710.1"/>
    </source>
</evidence>
<protein>
    <submittedName>
        <fullName evidence="3">Glycosyltransferase</fullName>
    </submittedName>
</protein>
<organism evidence="3 4">
    <name type="scientific">Spongiactinospora rosea</name>
    <dbReference type="NCBI Taxonomy" id="2248750"/>
    <lineage>
        <taxon>Bacteria</taxon>
        <taxon>Bacillati</taxon>
        <taxon>Actinomycetota</taxon>
        <taxon>Actinomycetes</taxon>
        <taxon>Streptosporangiales</taxon>
        <taxon>Streptosporangiaceae</taxon>
        <taxon>Spongiactinospora</taxon>
    </lineage>
</organism>
<evidence type="ECO:0000256" key="2">
    <source>
        <dbReference type="ARBA" id="ARBA00022679"/>
    </source>
</evidence>
<reference evidence="3 4" key="1">
    <citation type="submission" date="2018-06" db="EMBL/GenBank/DDBJ databases">
        <title>Sphaerisporangium craniellae sp. nov., isolated from a marine sponge in the South China Sea.</title>
        <authorList>
            <person name="Li L."/>
        </authorList>
    </citation>
    <scope>NUCLEOTIDE SEQUENCE [LARGE SCALE GENOMIC DNA]</scope>
    <source>
        <strain evidence="3 4">LHW63015</strain>
    </source>
</reference>
<keyword evidence="4" id="KW-1185">Reference proteome</keyword>
<dbReference type="PANTHER" id="PTHR34136:SF1">
    <property type="entry name" value="UDP-N-ACETYL-D-MANNOSAMINURONIC ACID TRANSFERASE"/>
    <property type="match status" value="1"/>
</dbReference>
<proteinExistence type="predicted"/>
<dbReference type="PANTHER" id="PTHR34136">
    <property type="match status" value="1"/>
</dbReference>
<evidence type="ECO:0000313" key="4">
    <source>
        <dbReference type="Proteomes" id="UP000253303"/>
    </source>
</evidence>
<dbReference type="EMBL" id="QMEY01000007">
    <property type="protein sequence ID" value="RBQ18710.1"/>
    <property type="molecule type" value="Genomic_DNA"/>
</dbReference>
<comment type="caution">
    <text evidence="3">The sequence shown here is derived from an EMBL/GenBank/DDBJ whole genome shotgun (WGS) entry which is preliminary data.</text>
</comment>
<dbReference type="InterPro" id="IPR004629">
    <property type="entry name" value="WecG_TagA_CpsF"/>
</dbReference>
<gene>
    <name evidence="3" type="ORF">DP939_19750</name>
</gene>
<keyword evidence="2 3" id="KW-0808">Transferase</keyword>
<dbReference type="GO" id="GO:0016758">
    <property type="term" value="F:hexosyltransferase activity"/>
    <property type="evidence" value="ECO:0007669"/>
    <property type="project" value="TreeGrafter"/>
</dbReference>
<dbReference type="OrthoDB" id="9771846at2"/>
<evidence type="ECO:0000256" key="1">
    <source>
        <dbReference type="ARBA" id="ARBA00022676"/>
    </source>
</evidence>
<dbReference type="Proteomes" id="UP000253303">
    <property type="component" value="Unassembled WGS sequence"/>
</dbReference>
<sequence>MSGHLPERSSGSSAASAGRVVVGRVAFDPLTEGEVVERVVQAFRTGHGGHIVTPNVDICRAARRDKEIAALVASADIAVADGMPLVWASKLLGTPVPRRVAGADLIWSLSAAAAREGMPIYLLGGPSGVPELAAQALAARSPGLTVAGASAPPFGFESSAAEWARVKREVVAAGPRLVFVGLGFPKQDRLIAGLRADLPDAWFIGCGAAVTFAAGAARRAPDWMRHAGLEWLHRLIKEPVRLARRYLIHDLPFAARLLTTCAARRIFRRHTSGGLTS</sequence>
<keyword evidence="1" id="KW-0328">Glycosyltransferase</keyword>
<name>A0A366LYQ5_9ACTN</name>
<dbReference type="CDD" id="cd06533">
    <property type="entry name" value="Glyco_transf_WecG_TagA"/>
    <property type="match status" value="1"/>
</dbReference>
<dbReference type="AlphaFoldDB" id="A0A366LYQ5"/>
<accession>A0A366LYQ5</accession>
<dbReference type="Pfam" id="PF03808">
    <property type="entry name" value="Glyco_tran_WecG"/>
    <property type="match status" value="1"/>
</dbReference>
<dbReference type="NCBIfam" id="TIGR00696">
    <property type="entry name" value="wecG_tagA_cpsF"/>
    <property type="match status" value="1"/>
</dbReference>